<feature type="signal peptide" evidence="1">
    <location>
        <begin position="1"/>
        <end position="34"/>
    </location>
</feature>
<dbReference type="InterPro" id="IPR043504">
    <property type="entry name" value="Peptidase_S1_PA_chymotrypsin"/>
</dbReference>
<name>A0A438M504_9ACTN</name>
<dbReference type="OrthoDB" id="3506623at2"/>
<evidence type="ECO:0000313" key="3">
    <source>
        <dbReference type="Proteomes" id="UP000284824"/>
    </source>
</evidence>
<gene>
    <name evidence="2" type="ORF">EDD27_3152</name>
</gene>
<dbReference type="RefSeq" id="WP_127933067.1">
    <property type="nucleotide sequence ID" value="NZ_SAUN01000001.1"/>
</dbReference>
<evidence type="ECO:0008006" key="4">
    <source>
        <dbReference type="Google" id="ProtNLM"/>
    </source>
</evidence>
<evidence type="ECO:0000256" key="1">
    <source>
        <dbReference type="SAM" id="SignalP"/>
    </source>
</evidence>
<protein>
    <recommendedName>
        <fullName evidence="4">Streptogrisin C</fullName>
    </recommendedName>
</protein>
<feature type="chain" id="PRO_5019187685" description="Streptogrisin C" evidence="1">
    <location>
        <begin position="35"/>
        <end position="425"/>
    </location>
</feature>
<sequence>MVSVRPTSRRGLAIFASTIAVATLSLSPAVPASAYDRPLAPLADTSEPVEPPEEAIKRIEDLNRRMVKDPAQWAGVWYDKASEQVVAALPPSASARTRSTARSAVGAAGATRTAARSFADLQRLANEIIALDTVASVPIASTGMDWEHNAVRVGLETVTDEARAQLAARYGDAVTVHQETRPSLQDGPDRWRDRYPYWGGSGWGIPGSPVGETSGCSTAFAMMRPDRSKKFLVTAGHCNSPTPLDAATANTAATVWDNVIGTSKGYQNSLCASTGDSCDIGSTKYGDISVIRVSGVEPRIYSGGARATTSVPVVSTQTGHPAVGDSMCVSGGTTGTTCGYKVVDNFVTVTYDNGQTMSPVVKTTNYTGACTNGGDSGGAVYKPVQGGARASGIHSGSNRSPGDCVEYYTSIYYAQQLFDAVTVTS</sequence>
<keyword evidence="3" id="KW-1185">Reference proteome</keyword>
<reference evidence="2 3" key="1">
    <citation type="submission" date="2019-01" db="EMBL/GenBank/DDBJ databases">
        <title>Sequencing the genomes of 1000 actinobacteria strains.</title>
        <authorList>
            <person name="Klenk H.-P."/>
        </authorList>
    </citation>
    <scope>NUCLEOTIDE SEQUENCE [LARGE SCALE GENOMIC DNA]</scope>
    <source>
        <strain evidence="2 3">DSM 43925</strain>
    </source>
</reference>
<keyword evidence="1" id="KW-0732">Signal</keyword>
<dbReference type="InterPro" id="IPR009003">
    <property type="entry name" value="Peptidase_S1_PA"/>
</dbReference>
<accession>A0A438M504</accession>
<evidence type="ECO:0000313" key="2">
    <source>
        <dbReference type="EMBL" id="RVX40731.1"/>
    </source>
</evidence>
<comment type="caution">
    <text evidence="2">The sequence shown here is derived from an EMBL/GenBank/DDBJ whole genome shotgun (WGS) entry which is preliminary data.</text>
</comment>
<proteinExistence type="predicted"/>
<dbReference type="Proteomes" id="UP000284824">
    <property type="component" value="Unassembled WGS sequence"/>
</dbReference>
<dbReference type="EMBL" id="SAUN01000001">
    <property type="protein sequence ID" value="RVX40731.1"/>
    <property type="molecule type" value="Genomic_DNA"/>
</dbReference>
<dbReference type="AlphaFoldDB" id="A0A438M504"/>
<dbReference type="Gene3D" id="2.40.10.10">
    <property type="entry name" value="Trypsin-like serine proteases"/>
    <property type="match status" value="2"/>
</dbReference>
<dbReference type="SUPFAM" id="SSF50494">
    <property type="entry name" value="Trypsin-like serine proteases"/>
    <property type="match status" value="1"/>
</dbReference>
<organism evidence="2 3">
    <name type="scientific">Nonomuraea polychroma</name>
    <dbReference type="NCBI Taxonomy" id="46176"/>
    <lineage>
        <taxon>Bacteria</taxon>
        <taxon>Bacillati</taxon>
        <taxon>Actinomycetota</taxon>
        <taxon>Actinomycetes</taxon>
        <taxon>Streptosporangiales</taxon>
        <taxon>Streptosporangiaceae</taxon>
        <taxon>Nonomuraea</taxon>
    </lineage>
</organism>